<comment type="subunit">
    <text evidence="2">Monomer.</text>
</comment>
<dbReference type="PROSITE" id="PS51352">
    <property type="entry name" value="THIOREDOXIN_2"/>
    <property type="match status" value="1"/>
</dbReference>
<evidence type="ECO:0000256" key="1">
    <source>
        <dbReference type="ARBA" id="ARBA00003330"/>
    </source>
</evidence>
<evidence type="ECO:0000259" key="13">
    <source>
        <dbReference type="PROSITE" id="PS51352"/>
    </source>
</evidence>
<dbReference type="GO" id="GO:0034599">
    <property type="term" value="P:cellular response to oxidative stress"/>
    <property type="evidence" value="ECO:0007669"/>
    <property type="project" value="TreeGrafter"/>
</dbReference>
<evidence type="ECO:0000256" key="5">
    <source>
        <dbReference type="ARBA" id="ARBA00022862"/>
    </source>
</evidence>
<evidence type="ECO:0000256" key="6">
    <source>
        <dbReference type="ARBA" id="ARBA00023002"/>
    </source>
</evidence>
<evidence type="ECO:0000256" key="8">
    <source>
        <dbReference type="ARBA" id="ARBA00023284"/>
    </source>
</evidence>
<dbReference type="STRING" id="111015.AXF14_12915"/>
<evidence type="ECO:0000256" key="2">
    <source>
        <dbReference type="ARBA" id="ARBA00011245"/>
    </source>
</evidence>
<evidence type="ECO:0000256" key="9">
    <source>
        <dbReference type="ARBA" id="ARBA00032824"/>
    </source>
</evidence>
<evidence type="ECO:0000256" key="10">
    <source>
        <dbReference type="ARBA" id="ARBA00038489"/>
    </source>
</evidence>
<evidence type="ECO:0000313" key="14">
    <source>
        <dbReference type="EMBL" id="AMD88306.1"/>
    </source>
</evidence>
<dbReference type="SUPFAM" id="SSF52833">
    <property type="entry name" value="Thioredoxin-like"/>
    <property type="match status" value="1"/>
</dbReference>
<organism evidence="14 15">
    <name type="scientific">Actinomyces radicidentis</name>
    <dbReference type="NCBI Taxonomy" id="111015"/>
    <lineage>
        <taxon>Bacteria</taxon>
        <taxon>Bacillati</taxon>
        <taxon>Actinomycetota</taxon>
        <taxon>Actinomycetes</taxon>
        <taxon>Actinomycetales</taxon>
        <taxon>Actinomycetaceae</taxon>
        <taxon>Actinomyces</taxon>
    </lineage>
</organism>
<evidence type="ECO:0000256" key="4">
    <source>
        <dbReference type="ARBA" id="ARBA00022559"/>
    </source>
</evidence>
<evidence type="ECO:0000256" key="11">
    <source>
        <dbReference type="ARBA" id="ARBA00041373"/>
    </source>
</evidence>
<sequence>MPQLAVGDAAPAFTLPDSEGRETSLESLLEGGTTGVVVYFYPKACTPGCTREACDFRDSLAAWRAAGYNVVGVSPDKPELQRKFIDRQSLPFPLLSDPEHEVLEAWGSWGEKKNYGKTYTGVIRSTVVVGKDGTVELAKYNVKATGHVDRLRKALGID</sequence>
<comment type="similarity">
    <text evidence="10">Belongs to the peroxiredoxin family. BCP/PrxQ subfamily.</text>
</comment>
<keyword evidence="15" id="KW-1185">Reference proteome</keyword>
<dbReference type="InterPro" id="IPR036249">
    <property type="entry name" value="Thioredoxin-like_sf"/>
</dbReference>
<gene>
    <name evidence="14" type="ORF">AXF14_12915</name>
</gene>
<reference evidence="15" key="1">
    <citation type="submission" date="2016-02" db="EMBL/GenBank/DDBJ databases">
        <authorList>
            <person name="Holder M.E."/>
            <person name="Ajami N.J."/>
            <person name="Petrosino J.F."/>
        </authorList>
    </citation>
    <scope>NUCLEOTIDE SEQUENCE [LARGE SCALE GENOMIC DNA]</scope>
    <source>
        <strain evidence="15">CCUG 36733</strain>
    </source>
</reference>
<keyword evidence="4" id="KW-0575">Peroxidase</keyword>
<dbReference type="EMBL" id="CP014228">
    <property type="protein sequence ID" value="AMD88306.1"/>
    <property type="molecule type" value="Genomic_DNA"/>
</dbReference>
<proteinExistence type="inferred from homology"/>
<dbReference type="InterPro" id="IPR000866">
    <property type="entry name" value="AhpC/TSA"/>
</dbReference>
<dbReference type="Pfam" id="PF00578">
    <property type="entry name" value="AhpC-TSA"/>
    <property type="match status" value="1"/>
</dbReference>
<feature type="domain" description="Thioredoxin" evidence="13">
    <location>
        <begin position="4"/>
        <end position="158"/>
    </location>
</feature>
<dbReference type="GO" id="GO:0005737">
    <property type="term" value="C:cytoplasm"/>
    <property type="evidence" value="ECO:0007669"/>
    <property type="project" value="TreeGrafter"/>
</dbReference>
<dbReference type="AlphaFoldDB" id="A0A109W374"/>
<comment type="function">
    <text evidence="1">Thiol-specific peroxidase that catalyzes the reduction of hydrogen peroxide and organic hydroperoxides to water and alcohols, respectively. Plays a role in cell protection against oxidative stress by detoxifying peroxides and as sensor of hydrogen peroxide-mediated signaling events.</text>
</comment>
<keyword evidence="7" id="KW-1015">Disulfide bond</keyword>
<dbReference type="KEGG" id="ard:AXF14_12915"/>
<comment type="catalytic activity">
    <reaction evidence="12">
        <text>a hydroperoxide + [thioredoxin]-dithiol = an alcohol + [thioredoxin]-disulfide + H2O</text>
        <dbReference type="Rhea" id="RHEA:62620"/>
        <dbReference type="Rhea" id="RHEA-COMP:10698"/>
        <dbReference type="Rhea" id="RHEA-COMP:10700"/>
        <dbReference type="ChEBI" id="CHEBI:15377"/>
        <dbReference type="ChEBI" id="CHEBI:29950"/>
        <dbReference type="ChEBI" id="CHEBI:30879"/>
        <dbReference type="ChEBI" id="CHEBI:35924"/>
        <dbReference type="ChEBI" id="CHEBI:50058"/>
        <dbReference type="EC" id="1.11.1.24"/>
    </reaction>
</comment>
<dbReference type="PANTHER" id="PTHR42801">
    <property type="entry name" value="THIOREDOXIN-DEPENDENT PEROXIDE REDUCTASE"/>
    <property type="match status" value="1"/>
</dbReference>
<evidence type="ECO:0000256" key="7">
    <source>
        <dbReference type="ARBA" id="ARBA00023157"/>
    </source>
</evidence>
<keyword evidence="5" id="KW-0049">Antioxidant</keyword>
<dbReference type="OrthoDB" id="9812811at2"/>
<evidence type="ECO:0000256" key="3">
    <source>
        <dbReference type="ARBA" id="ARBA00013017"/>
    </source>
</evidence>
<dbReference type="RefSeq" id="WP_067943791.1">
    <property type="nucleotide sequence ID" value="NZ_CP014228.1"/>
</dbReference>
<dbReference type="CDD" id="cd03017">
    <property type="entry name" value="PRX_BCP"/>
    <property type="match status" value="1"/>
</dbReference>
<dbReference type="NCBIfam" id="NF006960">
    <property type="entry name" value="PRK09437.1"/>
    <property type="match status" value="1"/>
</dbReference>
<dbReference type="PANTHER" id="PTHR42801:SF4">
    <property type="entry name" value="AHPC_TSA FAMILY PROTEIN"/>
    <property type="match status" value="1"/>
</dbReference>
<evidence type="ECO:0000313" key="15">
    <source>
        <dbReference type="Proteomes" id="UP000065220"/>
    </source>
</evidence>
<dbReference type="FunFam" id="3.40.30.10:FF:000007">
    <property type="entry name" value="Thioredoxin-dependent thiol peroxidase"/>
    <property type="match status" value="1"/>
</dbReference>
<dbReference type="EC" id="1.11.1.24" evidence="3"/>
<evidence type="ECO:0000256" key="12">
    <source>
        <dbReference type="ARBA" id="ARBA00049091"/>
    </source>
</evidence>
<name>A0A109W374_ACTRD</name>
<keyword evidence="6" id="KW-0560">Oxidoreductase</keyword>
<dbReference type="GO" id="GO:0008379">
    <property type="term" value="F:thioredoxin peroxidase activity"/>
    <property type="evidence" value="ECO:0007669"/>
    <property type="project" value="TreeGrafter"/>
</dbReference>
<protein>
    <recommendedName>
        <fullName evidence="3">thioredoxin-dependent peroxiredoxin</fullName>
        <ecNumber evidence="3">1.11.1.24</ecNumber>
    </recommendedName>
    <alternativeName>
        <fullName evidence="11">Bacterioferritin comigratory protein</fullName>
    </alternativeName>
    <alternativeName>
        <fullName evidence="9">Thioredoxin peroxidase</fullName>
    </alternativeName>
</protein>
<keyword evidence="8" id="KW-0676">Redox-active center</keyword>
<accession>A0A109W374</accession>
<dbReference type="InterPro" id="IPR050924">
    <property type="entry name" value="Peroxiredoxin_BCP/PrxQ"/>
</dbReference>
<dbReference type="Gene3D" id="3.40.30.10">
    <property type="entry name" value="Glutaredoxin"/>
    <property type="match status" value="1"/>
</dbReference>
<dbReference type="GO" id="GO:0045454">
    <property type="term" value="P:cell redox homeostasis"/>
    <property type="evidence" value="ECO:0007669"/>
    <property type="project" value="TreeGrafter"/>
</dbReference>
<dbReference type="Proteomes" id="UP000065220">
    <property type="component" value="Chromosome"/>
</dbReference>
<dbReference type="InterPro" id="IPR013766">
    <property type="entry name" value="Thioredoxin_domain"/>
</dbReference>